<dbReference type="AlphaFoldDB" id="A0A0B2UXL5"/>
<keyword evidence="2" id="KW-1185">Reference proteome</keyword>
<sequence>MCEFTCSLSLDFGKFFEFSIKKRNFKAKRLNENGEFFQITGKKKVKKILVIVVKCTVLHIGRLDDRSSYALRNLTLPCFEFVRNIGAFTGQSYTCNVIHGDYFEYVRLLR</sequence>
<comment type="caution">
    <text evidence="1">The sequence shown here is derived from an EMBL/GenBank/DDBJ whole genome shotgun (WGS) entry which is preliminary data.</text>
</comment>
<name>A0A0B2UXL5_TOXCA</name>
<dbReference type="EMBL" id="JPKZ01002958">
    <property type="protein sequence ID" value="KHN74203.1"/>
    <property type="molecule type" value="Genomic_DNA"/>
</dbReference>
<proteinExistence type="predicted"/>
<organism evidence="1 2">
    <name type="scientific">Toxocara canis</name>
    <name type="common">Canine roundworm</name>
    <dbReference type="NCBI Taxonomy" id="6265"/>
    <lineage>
        <taxon>Eukaryota</taxon>
        <taxon>Metazoa</taxon>
        <taxon>Ecdysozoa</taxon>
        <taxon>Nematoda</taxon>
        <taxon>Chromadorea</taxon>
        <taxon>Rhabditida</taxon>
        <taxon>Spirurina</taxon>
        <taxon>Ascaridomorpha</taxon>
        <taxon>Ascaridoidea</taxon>
        <taxon>Toxocaridae</taxon>
        <taxon>Toxocara</taxon>
    </lineage>
</organism>
<gene>
    <name evidence="1" type="ORF">Tcan_00290</name>
</gene>
<evidence type="ECO:0000313" key="2">
    <source>
        <dbReference type="Proteomes" id="UP000031036"/>
    </source>
</evidence>
<protein>
    <submittedName>
        <fullName evidence="1">Uncharacterized protein</fullName>
    </submittedName>
</protein>
<dbReference type="Proteomes" id="UP000031036">
    <property type="component" value="Unassembled WGS sequence"/>
</dbReference>
<evidence type="ECO:0000313" key="1">
    <source>
        <dbReference type="EMBL" id="KHN74203.1"/>
    </source>
</evidence>
<accession>A0A0B2UXL5</accession>
<reference evidence="1 2" key="1">
    <citation type="submission" date="2014-11" db="EMBL/GenBank/DDBJ databases">
        <title>Genetic blueprint of the zoonotic pathogen Toxocara canis.</title>
        <authorList>
            <person name="Zhu X.-Q."/>
            <person name="Korhonen P.K."/>
            <person name="Cai H."/>
            <person name="Young N.D."/>
            <person name="Nejsum P."/>
            <person name="von Samson-Himmelstjerna G."/>
            <person name="Boag P.R."/>
            <person name="Tan P."/>
            <person name="Li Q."/>
            <person name="Min J."/>
            <person name="Yang Y."/>
            <person name="Wang X."/>
            <person name="Fang X."/>
            <person name="Hall R.S."/>
            <person name="Hofmann A."/>
            <person name="Sternberg P.W."/>
            <person name="Jex A.R."/>
            <person name="Gasser R.B."/>
        </authorList>
    </citation>
    <scope>NUCLEOTIDE SEQUENCE [LARGE SCALE GENOMIC DNA]</scope>
    <source>
        <strain evidence="1">PN_DK_2014</strain>
    </source>
</reference>